<dbReference type="EMBL" id="ML978200">
    <property type="protein sequence ID" value="KAF2029503.1"/>
    <property type="molecule type" value="Genomic_DNA"/>
</dbReference>
<dbReference type="Proteomes" id="UP000799777">
    <property type="component" value="Unassembled WGS sequence"/>
</dbReference>
<proteinExistence type="predicted"/>
<reference evidence="1" key="1">
    <citation type="journal article" date="2020" name="Stud. Mycol.">
        <title>101 Dothideomycetes genomes: a test case for predicting lifestyles and emergence of pathogens.</title>
        <authorList>
            <person name="Haridas S."/>
            <person name="Albert R."/>
            <person name="Binder M."/>
            <person name="Bloem J."/>
            <person name="Labutti K."/>
            <person name="Salamov A."/>
            <person name="Andreopoulos B."/>
            <person name="Baker S."/>
            <person name="Barry K."/>
            <person name="Bills G."/>
            <person name="Bluhm B."/>
            <person name="Cannon C."/>
            <person name="Castanera R."/>
            <person name="Culley D."/>
            <person name="Daum C."/>
            <person name="Ezra D."/>
            <person name="Gonzalez J."/>
            <person name="Henrissat B."/>
            <person name="Kuo A."/>
            <person name="Liang C."/>
            <person name="Lipzen A."/>
            <person name="Lutzoni F."/>
            <person name="Magnuson J."/>
            <person name="Mondo S."/>
            <person name="Nolan M."/>
            <person name="Ohm R."/>
            <person name="Pangilinan J."/>
            <person name="Park H.-J."/>
            <person name="Ramirez L."/>
            <person name="Alfaro M."/>
            <person name="Sun H."/>
            <person name="Tritt A."/>
            <person name="Yoshinaga Y."/>
            <person name="Zwiers L.-H."/>
            <person name="Turgeon B."/>
            <person name="Goodwin S."/>
            <person name="Spatafora J."/>
            <person name="Crous P."/>
            <person name="Grigoriev I."/>
        </authorList>
    </citation>
    <scope>NUCLEOTIDE SEQUENCE</scope>
    <source>
        <strain evidence="1">CBS 110217</strain>
    </source>
</reference>
<protein>
    <submittedName>
        <fullName evidence="1">Uncharacterized protein</fullName>
    </submittedName>
</protein>
<dbReference type="AlphaFoldDB" id="A0A9P4H7E2"/>
<name>A0A9P4H7E2_9PLEO</name>
<accession>A0A9P4H7E2</accession>
<sequence>MSIVAFAKTFDGVHGLNSISRNTKPSTSPTDKTTQSRKIFRHVDSGVGRSCRSNGIHNKTQAIKSVTNTKRESKELDEAPKYAVHSPKSLRRYSRFRYFRNELKYQRPIVSKCLSHFGNVFQFLRQEHSQTISFFELPGEIRNQIYKQVCVLDKPIEAWAETGDQYEDHRLRRRSKKEYGKLFKHEHNLRLLRTCKRVNAEATGTFYGGNDFRFSGLNGHMVAYAWLTKIGPRNRCLLTSLTVAMPFRSDDRSIYGWNWNPNNRALDKSHAEIIKRLKGFAVCRIRFAAFAGDGNWYLAKQQPYVDKRGRVTQKQLDASEAVIDMLSDVKRILESWPAK</sequence>
<evidence type="ECO:0000313" key="1">
    <source>
        <dbReference type="EMBL" id="KAF2029503.1"/>
    </source>
</evidence>
<keyword evidence="2" id="KW-1185">Reference proteome</keyword>
<gene>
    <name evidence="1" type="ORF">EK21DRAFT_112876</name>
</gene>
<organism evidence="1 2">
    <name type="scientific">Setomelanomma holmii</name>
    <dbReference type="NCBI Taxonomy" id="210430"/>
    <lineage>
        <taxon>Eukaryota</taxon>
        <taxon>Fungi</taxon>
        <taxon>Dikarya</taxon>
        <taxon>Ascomycota</taxon>
        <taxon>Pezizomycotina</taxon>
        <taxon>Dothideomycetes</taxon>
        <taxon>Pleosporomycetidae</taxon>
        <taxon>Pleosporales</taxon>
        <taxon>Pleosporineae</taxon>
        <taxon>Phaeosphaeriaceae</taxon>
        <taxon>Setomelanomma</taxon>
    </lineage>
</organism>
<comment type="caution">
    <text evidence="1">The sequence shown here is derived from an EMBL/GenBank/DDBJ whole genome shotgun (WGS) entry which is preliminary data.</text>
</comment>
<dbReference type="InterPro" id="IPR038883">
    <property type="entry name" value="AN11006-like"/>
</dbReference>
<evidence type="ECO:0000313" key="2">
    <source>
        <dbReference type="Proteomes" id="UP000799777"/>
    </source>
</evidence>
<dbReference type="PANTHER" id="PTHR42085">
    <property type="entry name" value="F-BOX DOMAIN-CONTAINING PROTEIN"/>
    <property type="match status" value="1"/>
</dbReference>
<dbReference type="OrthoDB" id="5272396at2759"/>
<dbReference type="PANTHER" id="PTHR42085:SF1">
    <property type="entry name" value="F-BOX DOMAIN-CONTAINING PROTEIN"/>
    <property type="match status" value="1"/>
</dbReference>